<dbReference type="HOGENOM" id="CLU_013985_22_0_11"/>
<feature type="domain" description="N-acetyltransferase" evidence="3">
    <location>
        <begin position="7"/>
        <end position="159"/>
    </location>
</feature>
<organism evidence="4 5">
    <name type="scientific">Intrasporangium calvum (strain ATCC 23552 / DSM 43043 / JCM 3097 / NBRC 12989 / NCIMB 10167 / NRRL B-3866 / 7 KIP)</name>
    <dbReference type="NCBI Taxonomy" id="710696"/>
    <lineage>
        <taxon>Bacteria</taxon>
        <taxon>Bacillati</taxon>
        <taxon>Actinomycetota</taxon>
        <taxon>Actinomycetes</taxon>
        <taxon>Micrococcales</taxon>
        <taxon>Intrasporangiaceae</taxon>
        <taxon>Intrasporangium</taxon>
    </lineage>
</organism>
<keyword evidence="2" id="KW-0012">Acyltransferase</keyword>
<dbReference type="STRING" id="710696.Intca_2089"/>
<evidence type="ECO:0000256" key="2">
    <source>
        <dbReference type="ARBA" id="ARBA00023315"/>
    </source>
</evidence>
<dbReference type="EMBL" id="CP002343">
    <property type="protein sequence ID" value="ADU48599.1"/>
    <property type="molecule type" value="Genomic_DNA"/>
</dbReference>
<reference evidence="4 5" key="1">
    <citation type="journal article" date="2010" name="Stand. Genomic Sci.">
        <title>Complete genome sequence of Intrasporangium calvum type strain (7 KIP).</title>
        <authorList>
            <person name="Del Rio T.G."/>
            <person name="Chertkov O."/>
            <person name="Yasawong M."/>
            <person name="Lucas S."/>
            <person name="Deshpande S."/>
            <person name="Cheng J.F."/>
            <person name="Detter C."/>
            <person name="Tapia R."/>
            <person name="Han C."/>
            <person name="Goodwin L."/>
            <person name="Pitluck S."/>
            <person name="Liolios K."/>
            <person name="Ivanova N."/>
            <person name="Mavromatis K."/>
            <person name="Pati A."/>
            <person name="Chen A."/>
            <person name="Palaniappan K."/>
            <person name="Land M."/>
            <person name="Hauser L."/>
            <person name="Chang Y.J."/>
            <person name="Jeffries C.D."/>
            <person name="Rohde M."/>
            <person name="Pukall R."/>
            <person name="Sikorski J."/>
            <person name="Goker M."/>
            <person name="Woyke T."/>
            <person name="Bristow J."/>
            <person name="Eisen J.A."/>
            <person name="Markowitz V."/>
            <person name="Hugenholtz P."/>
            <person name="Kyrpides N.C."/>
            <person name="Klenk H.P."/>
            <person name="Lapidus A."/>
        </authorList>
    </citation>
    <scope>NUCLEOTIDE SEQUENCE [LARGE SCALE GENOMIC DNA]</scope>
    <source>
        <strain evidence="5">ATCC 23552 / DSM 43043 / JCM 3097 / NBRC 12989 / 7 KIP</strain>
    </source>
</reference>
<dbReference type="InterPro" id="IPR050832">
    <property type="entry name" value="Bact_Acetyltransf"/>
</dbReference>
<dbReference type="GO" id="GO:0016747">
    <property type="term" value="F:acyltransferase activity, transferring groups other than amino-acyl groups"/>
    <property type="evidence" value="ECO:0007669"/>
    <property type="project" value="InterPro"/>
</dbReference>
<dbReference type="Pfam" id="PF00583">
    <property type="entry name" value="Acetyltransf_1"/>
    <property type="match status" value="1"/>
</dbReference>
<dbReference type="PROSITE" id="PS51186">
    <property type="entry name" value="GNAT"/>
    <property type="match status" value="1"/>
</dbReference>
<keyword evidence="5" id="KW-1185">Reference proteome</keyword>
<dbReference type="SUPFAM" id="SSF55729">
    <property type="entry name" value="Acyl-CoA N-acyltransferases (Nat)"/>
    <property type="match status" value="1"/>
</dbReference>
<dbReference type="Proteomes" id="UP000008914">
    <property type="component" value="Chromosome"/>
</dbReference>
<evidence type="ECO:0000259" key="3">
    <source>
        <dbReference type="PROSITE" id="PS51186"/>
    </source>
</evidence>
<dbReference type="CDD" id="cd04301">
    <property type="entry name" value="NAT_SF"/>
    <property type="match status" value="1"/>
</dbReference>
<gene>
    <name evidence="4" type="ordered locus">Intca_2089</name>
</gene>
<dbReference type="InterPro" id="IPR016181">
    <property type="entry name" value="Acyl_CoA_acyltransferase"/>
</dbReference>
<dbReference type="eggNOG" id="COG0456">
    <property type="taxonomic scope" value="Bacteria"/>
</dbReference>
<dbReference type="InterPro" id="IPR000182">
    <property type="entry name" value="GNAT_dom"/>
</dbReference>
<accession>E6SD11</accession>
<evidence type="ECO:0000256" key="1">
    <source>
        <dbReference type="ARBA" id="ARBA00022679"/>
    </source>
</evidence>
<evidence type="ECO:0000313" key="4">
    <source>
        <dbReference type="EMBL" id="ADU48599.1"/>
    </source>
</evidence>
<protein>
    <submittedName>
        <fullName evidence="4">GCN5-related N-acetyltransferase</fullName>
    </submittedName>
</protein>
<keyword evidence="1" id="KW-0808">Transferase</keyword>
<sequence>MAREATVTLRSVEPADGPFLVALYASTRVTELAALTWDAATMRAFLAQQFAAQAASWSTTFPDLDRLLVVVDGRRAGRLYVHRSPTLLHLVDIALLPALRGRGIGSVLLDRLIAEADAVGIPTTLHVARDNPARGLYERFGFRAVAEEPFHIRMTRPAPPVSRGRDG</sequence>
<dbReference type="KEGG" id="ica:Intca_2089"/>
<dbReference type="Gene3D" id="3.40.630.30">
    <property type="match status" value="1"/>
</dbReference>
<name>E6SD11_INTC7</name>
<dbReference type="PANTHER" id="PTHR43877">
    <property type="entry name" value="AMINOALKYLPHOSPHONATE N-ACETYLTRANSFERASE-RELATED-RELATED"/>
    <property type="match status" value="1"/>
</dbReference>
<evidence type="ECO:0000313" key="5">
    <source>
        <dbReference type="Proteomes" id="UP000008914"/>
    </source>
</evidence>
<dbReference type="AlphaFoldDB" id="E6SD11"/>
<proteinExistence type="predicted"/>